<evidence type="ECO:0000256" key="2">
    <source>
        <dbReference type="HAMAP-Rule" id="MF_00003"/>
    </source>
</evidence>
<comment type="function">
    <text evidence="2">One of several proteins that assist in the late maturation steps of the functional core of the 30S ribosomal subunit. Associates with free 30S ribosomal subunits (but not with 30S subunits that are part of 70S ribosomes or polysomes). Required for efficient processing of 16S rRNA. May interact with the 5'-terminal helix region of 16S rRNA.</text>
</comment>
<reference evidence="3 4" key="1">
    <citation type="submission" date="2018-12" db="EMBL/GenBank/DDBJ databases">
        <authorList>
            <person name="Chong R.A."/>
        </authorList>
    </citation>
    <scope>NUCLEOTIDE SEQUENCE [LARGE SCALE GENOMIC DNA]</scope>
    <source>
        <strain evidence="3 4">Lps</strain>
    </source>
</reference>
<gene>
    <name evidence="2 3" type="primary">rbfA</name>
    <name evidence="3" type="ORF">D9V70_01930</name>
</gene>
<dbReference type="EMBL" id="CP034870">
    <property type="protein sequence ID" value="QCI22233.1"/>
    <property type="molecule type" value="Genomic_DNA"/>
</dbReference>
<dbReference type="PROSITE" id="PS01319">
    <property type="entry name" value="RBFA"/>
    <property type="match status" value="1"/>
</dbReference>
<sequence length="130" mass="15207">MEKSFNRSVRIAQELQKNIAVIIQYSLQDPRVKTIITISQVRVSKDLSHAQIFVSFLKCNDKLEAIKLLIVLNKASGYIRKLLCKKMKLRIIPNIIFYHDDSFLIGNNISMLLNNLHKKNTLYYEKIKEK</sequence>
<accession>A0A4D6Y0P8</accession>
<reference evidence="3 4" key="2">
    <citation type="submission" date="2019-05" db="EMBL/GenBank/DDBJ databases">
        <title>Genome evolution of the obligate endosymbiont Buchnera aphidicola.</title>
        <authorList>
            <person name="Moran N.A."/>
        </authorList>
    </citation>
    <scope>NUCLEOTIDE SEQUENCE [LARGE SCALE GENOMIC DNA]</scope>
    <source>
        <strain evidence="3 4">Lps</strain>
    </source>
</reference>
<dbReference type="AlphaFoldDB" id="A0A4D6Y0P8"/>
<keyword evidence="2" id="KW-0963">Cytoplasm</keyword>
<comment type="similarity">
    <text evidence="2">Belongs to the RbfA family.</text>
</comment>
<dbReference type="Pfam" id="PF02033">
    <property type="entry name" value="RBFA"/>
    <property type="match status" value="1"/>
</dbReference>
<dbReference type="SUPFAM" id="SSF89919">
    <property type="entry name" value="Ribosome-binding factor A, RbfA"/>
    <property type="match status" value="1"/>
</dbReference>
<dbReference type="Gene3D" id="3.30.300.20">
    <property type="match status" value="1"/>
</dbReference>
<dbReference type="PANTHER" id="PTHR33515">
    <property type="entry name" value="RIBOSOME-BINDING FACTOR A, CHLOROPLASTIC-RELATED"/>
    <property type="match status" value="1"/>
</dbReference>
<dbReference type="InterPro" id="IPR015946">
    <property type="entry name" value="KH_dom-like_a/b"/>
</dbReference>
<name>A0A4D6Y0P8_9GAMM</name>
<dbReference type="Proteomes" id="UP000298564">
    <property type="component" value="Chromosome"/>
</dbReference>
<protein>
    <recommendedName>
        <fullName evidence="2">Ribosome-binding factor A</fullName>
    </recommendedName>
</protein>
<dbReference type="GO" id="GO:0030490">
    <property type="term" value="P:maturation of SSU-rRNA"/>
    <property type="evidence" value="ECO:0007669"/>
    <property type="project" value="UniProtKB-UniRule"/>
</dbReference>
<organism evidence="3 4">
    <name type="scientific">Buchnera aphidicola</name>
    <name type="common">Lipaphis pseudobrassicae</name>
    <dbReference type="NCBI Taxonomy" id="1258543"/>
    <lineage>
        <taxon>Bacteria</taxon>
        <taxon>Pseudomonadati</taxon>
        <taxon>Pseudomonadota</taxon>
        <taxon>Gammaproteobacteria</taxon>
        <taxon>Enterobacterales</taxon>
        <taxon>Erwiniaceae</taxon>
        <taxon>Buchnera</taxon>
    </lineage>
</organism>
<evidence type="ECO:0000313" key="4">
    <source>
        <dbReference type="Proteomes" id="UP000298564"/>
    </source>
</evidence>
<dbReference type="InterPro" id="IPR023799">
    <property type="entry name" value="RbfA_dom_sf"/>
</dbReference>
<dbReference type="NCBIfam" id="TIGR00082">
    <property type="entry name" value="rbfA"/>
    <property type="match status" value="1"/>
</dbReference>
<keyword evidence="1 2" id="KW-0690">Ribosome biogenesis</keyword>
<dbReference type="GO" id="GO:0043024">
    <property type="term" value="F:ribosomal small subunit binding"/>
    <property type="evidence" value="ECO:0007669"/>
    <property type="project" value="TreeGrafter"/>
</dbReference>
<comment type="subcellular location">
    <subcellularLocation>
        <location evidence="2">Cytoplasm</location>
    </subcellularLocation>
</comment>
<dbReference type="InterPro" id="IPR000238">
    <property type="entry name" value="RbfA"/>
</dbReference>
<dbReference type="OrthoDB" id="307788at2"/>
<proteinExistence type="inferred from homology"/>
<evidence type="ECO:0000256" key="1">
    <source>
        <dbReference type="ARBA" id="ARBA00022517"/>
    </source>
</evidence>
<evidence type="ECO:0000313" key="3">
    <source>
        <dbReference type="EMBL" id="QCI22233.1"/>
    </source>
</evidence>
<dbReference type="GO" id="GO:0005829">
    <property type="term" value="C:cytosol"/>
    <property type="evidence" value="ECO:0007669"/>
    <property type="project" value="TreeGrafter"/>
</dbReference>
<dbReference type="PANTHER" id="PTHR33515:SF1">
    <property type="entry name" value="RIBOSOME-BINDING FACTOR A, CHLOROPLASTIC-RELATED"/>
    <property type="match status" value="1"/>
</dbReference>
<dbReference type="RefSeq" id="WP_158356074.1">
    <property type="nucleotide sequence ID" value="NZ_CP034870.1"/>
</dbReference>
<dbReference type="HAMAP" id="MF_00003">
    <property type="entry name" value="RbfA"/>
    <property type="match status" value="1"/>
</dbReference>
<comment type="subunit">
    <text evidence="2">Monomer. Binds 30S ribosomal subunits, but not 50S ribosomal subunits or 70S ribosomes.</text>
</comment>
<dbReference type="InterPro" id="IPR020053">
    <property type="entry name" value="Ribosome-bd_factorA_CS"/>
</dbReference>